<gene>
    <name evidence="2" type="ORF">Fmac_002557</name>
</gene>
<organism evidence="2 3">
    <name type="scientific">Flemingia macrophylla</name>
    <dbReference type="NCBI Taxonomy" id="520843"/>
    <lineage>
        <taxon>Eukaryota</taxon>
        <taxon>Viridiplantae</taxon>
        <taxon>Streptophyta</taxon>
        <taxon>Embryophyta</taxon>
        <taxon>Tracheophyta</taxon>
        <taxon>Spermatophyta</taxon>
        <taxon>Magnoliopsida</taxon>
        <taxon>eudicotyledons</taxon>
        <taxon>Gunneridae</taxon>
        <taxon>Pentapetalae</taxon>
        <taxon>rosids</taxon>
        <taxon>fabids</taxon>
        <taxon>Fabales</taxon>
        <taxon>Fabaceae</taxon>
        <taxon>Papilionoideae</taxon>
        <taxon>50 kb inversion clade</taxon>
        <taxon>NPAAA clade</taxon>
        <taxon>indigoferoid/millettioid clade</taxon>
        <taxon>Phaseoleae</taxon>
        <taxon>Flemingia</taxon>
    </lineage>
</organism>
<dbReference type="EMBL" id="JBGMDY010000001">
    <property type="protein sequence ID" value="KAL2348557.1"/>
    <property type="molecule type" value="Genomic_DNA"/>
</dbReference>
<feature type="chain" id="PRO_5044742078" description="Secreted protein" evidence="1">
    <location>
        <begin position="20"/>
        <end position="72"/>
    </location>
</feature>
<name>A0ABD1NLM2_9FABA</name>
<evidence type="ECO:0000313" key="3">
    <source>
        <dbReference type="Proteomes" id="UP001603857"/>
    </source>
</evidence>
<protein>
    <recommendedName>
        <fullName evidence="4">Secreted protein</fullName>
    </recommendedName>
</protein>
<sequence>MVLRFRVLFGALIQLPSEAGTLEFVHHLFTCIHCESKVLSVFYFANSERFEGTGNPGGEVLLGSIEKFIGGS</sequence>
<dbReference type="AlphaFoldDB" id="A0ABD1NLM2"/>
<accession>A0ABD1NLM2</accession>
<feature type="signal peptide" evidence="1">
    <location>
        <begin position="1"/>
        <end position="19"/>
    </location>
</feature>
<evidence type="ECO:0008006" key="4">
    <source>
        <dbReference type="Google" id="ProtNLM"/>
    </source>
</evidence>
<evidence type="ECO:0000313" key="2">
    <source>
        <dbReference type="EMBL" id="KAL2348557.1"/>
    </source>
</evidence>
<reference evidence="2 3" key="1">
    <citation type="submission" date="2024-08" db="EMBL/GenBank/DDBJ databases">
        <title>Insights into the chromosomal genome structure of Flemingia macrophylla.</title>
        <authorList>
            <person name="Ding Y."/>
            <person name="Zhao Y."/>
            <person name="Bi W."/>
            <person name="Wu M."/>
            <person name="Zhao G."/>
            <person name="Gong Y."/>
            <person name="Li W."/>
            <person name="Zhang P."/>
        </authorList>
    </citation>
    <scope>NUCLEOTIDE SEQUENCE [LARGE SCALE GENOMIC DNA]</scope>
    <source>
        <strain evidence="2">DYQJB</strain>
        <tissue evidence="2">Leaf</tissue>
    </source>
</reference>
<proteinExistence type="predicted"/>
<evidence type="ECO:0000256" key="1">
    <source>
        <dbReference type="SAM" id="SignalP"/>
    </source>
</evidence>
<comment type="caution">
    <text evidence="2">The sequence shown here is derived from an EMBL/GenBank/DDBJ whole genome shotgun (WGS) entry which is preliminary data.</text>
</comment>
<dbReference type="Proteomes" id="UP001603857">
    <property type="component" value="Unassembled WGS sequence"/>
</dbReference>
<keyword evidence="3" id="KW-1185">Reference proteome</keyword>
<keyword evidence="1" id="KW-0732">Signal</keyword>